<feature type="domain" description="Peptidase M16 C-terminal" evidence="1">
    <location>
        <begin position="183"/>
        <end position="358"/>
    </location>
</feature>
<dbReference type="Pfam" id="PF05193">
    <property type="entry name" value="Peptidase_M16_C"/>
    <property type="match status" value="1"/>
</dbReference>
<dbReference type="PANTHER" id="PTHR11851:SF186">
    <property type="entry name" value="INACTIVE METALLOPROTEASE YMFF-RELATED"/>
    <property type="match status" value="1"/>
</dbReference>
<accession>A0ABX8RAH7</accession>
<dbReference type="InterPro" id="IPR007863">
    <property type="entry name" value="Peptidase_M16_C"/>
</dbReference>
<evidence type="ECO:0000313" key="3">
    <source>
        <dbReference type="Proteomes" id="UP000886818"/>
    </source>
</evidence>
<evidence type="ECO:0000259" key="1">
    <source>
        <dbReference type="Pfam" id="PF05193"/>
    </source>
</evidence>
<dbReference type="EMBL" id="CP078093">
    <property type="protein sequence ID" value="QXM05801.1"/>
    <property type="molecule type" value="Genomic_DNA"/>
</dbReference>
<keyword evidence="3" id="KW-1185">Reference proteome</keyword>
<evidence type="ECO:0000313" key="2">
    <source>
        <dbReference type="EMBL" id="QXM05801.1"/>
    </source>
</evidence>
<gene>
    <name evidence="2" type="ORF">KVH43_10605</name>
</gene>
<sequence length="426" mass="49737">MLNRLKAIKIGENIKLHIIKTDKFKTNLVSVYLKRPLIKEEVTKNALLSMVLPRGTKNYTNSMAISKKLEELYGAFLGSDVAKKGERNIIQFRMQLINDQYVKDQNLLAKGMEILNEYINDPYIINGFFKKDYVDQEKENLIERIVGRKNDKMKYAYDRCIEEMCKDESFSLYQYGNIEDLKNITNQSLYEHYKNIIHTSPIDICVVGNFDENEIEELVSQKLKFKQEDVVSIGREKIEYIPESIKKIEEEMDIRQGKLNLGYRTNIPFESKRYYALLVYSNILGGGPNSKLFKNVREKESLCYYIFSRIEKFKSLMMIGSGIEFSNYDKAVSLIEKEINEMNHGSFSEEDIESAKNSIITSIRGMTDSPYMLADFYYSQAISDSDETLETMIENIRKVNKEQIIEAGENICLDTIYFLRNKREDR</sequence>
<dbReference type="RefSeq" id="WP_218282499.1">
    <property type="nucleotide sequence ID" value="NZ_CP078093.1"/>
</dbReference>
<dbReference type="InterPro" id="IPR050361">
    <property type="entry name" value="MPP/UQCRC_Complex"/>
</dbReference>
<proteinExistence type="predicted"/>
<protein>
    <submittedName>
        <fullName evidence="2">Insulinase family protein</fullName>
    </submittedName>
</protein>
<dbReference type="PANTHER" id="PTHR11851">
    <property type="entry name" value="METALLOPROTEASE"/>
    <property type="match status" value="1"/>
</dbReference>
<name>A0ABX8RAH7_9CLOT</name>
<organism evidence="2 3">
    <name type="scientific">Crassaminicella indica</name>
    <dbReference type="NCBI Taxonomy" id="2855394"/>
    <lineage>
        <taxon>Bacteria</taxon>
        <taxon>Bacillati</taxon>
        <taxon>Bacillota</taxon>
        <taxon>Clostridia</taxon>
        <taxon>Eubacteriales</taxon>
        <taxon>Clostridiaceae</taxon>
        <taxon>Crassaminicella</taxon>
    </lineage>
</organism>
<reference evidence="2" key="1">
    <citation type="submission" date="2021-07" db="EMBL/GenBank/DDBJ databases">
        <title>Complete genome sequence of Crassaminicella sp. 143-21, isolated from a deep-sea hydrothermal vent.</title>
        <authorList>
            <person name="Li X."/>
        </authorList>
    </citation>
    <scope>NUCLEOTIDE SEQUENCE</scope>
    <source>
        <strain evidence="2">143-21</strain>
    </source>
</reference>
<dbReference type="Proteomes" id="UP000886818">
    <property type="component" value="Chromosome"/>
</dbReference>
<dbReference type="NCBIfam" id="NF047422">
    <property type="entry name" value="YfmF_fam"/>
    <property type="match status" value="1"/>
</dbReference>